<dbReference type="Proteomes" id="UP000887013">
    <property type="component" value="Unassembled WGS sequence"/>
</dbReference>
<feature type="transmembrane region" description="Helical" evidence="1">
    <location>
        <begin position="93"/>
        <end position="114"/>
    </location>
</feature>
<evidence type="ECO:0000313" key="2">
    <source>
        <dbReference type="EMBL" id="GFS99966.1"/>
    </source>
</evidence>
<organism evidence="2 3">
    <name type="scientific">Nephila pilipes</name>
    <name type="common">Giant wood spider</name>
    <name type="synonym">Nephila maculata</name>
    <dbReference type="NCBI Taxonomy" id="299642"/>
    <lineage>
        <taxon>Eukaryota</taxon>
        <taxon>Metazoa</taxon>
        <taxon>Ecdysozoa</taxon>
        <taxon>Arthropoda</taxon>
        <taxon>Chelicerata</taxon>
        <taxon>Arachnida</taxon>
        <taxon>Araneae</taxon>
        <taxon>Araneomorphae</taxon>
        <taxon>Entelegynae</taxon>
        <taxon>Araneoidea</taxon>
        <taxon>Nephilidae</taxon>
        <taxon>Nephila</taxon>
    </lineage>
</organism>
<proteinExistence type="predicted"/>
<keyword evidence="3" id="KW-1185">Reference proteome</keyword>
<keyword evidence="1" id="KW-1133">Transmembrane helix</keyword>
<evidence type="ECO:0008006" key="4">
    <source>
        <dbReference type="Google" id="ProtNLM"/>
    </source>
</evidence>
<feature type="transmembrane region" description="Helical" evidence="1">
    <location>
        <begin position="172"/>
        <end position="190"/>
    </location>
</feature>
<reference evidence="2" key="1">
    <citation type="submission" date="2020-08" db="EMBL/GenBank/DDBJ databases">
        <title>Multicomponent nature underlies the extraordinary mechanical properties of spider dragline silk.</title>
        <authorList>
            <person name="Kono N."/>
            <person name="Nakamura H."/>
            <person name="Mori M."/>
            <person name="Yoshida Y."/>
            <person name="Ohtoshi R."/>
            <person name="Malay A.D."/>
            <person name="Moran D.A.P."/>
            <person name="Tomita M."/>
            <person name="Numata K."/>
            <person name="Arakawa K."/>
        </authorList>
    </citation>
    <scope>NUCLEOTIDE SEQUENCE</scope>
</reference>
<dbReference type="AlphaFoldDB" id="A0A8X6N8Q4"/>
<feature type="transmembrane region" description="Helical" evidence="1">
    <location>
        <begin position="62"/>
        <end position="81"/>
    </location>
</feature>
<evidence type="ECO:0000256" key="1">
    <source>
        <dbReference type="SAM" id="Phobius"/>
    </source>
</evidence>
<keyword evidence="1" id="KW-0812">Transmembrane</keyword>
<protein>
    <recommendedName>
        <fullName evidence="4">Gustatory receptor</fullName>
    </recommendedName>
</protein>
<gene>
    <name evidence="2" type="primary">AVEN_103591_1</name>
    <name evidence="2" type="ORF">NPIL_589561</name>
</gene>
<evidence type="ECO:0000313" key="3">
    <source>
        <dbReference type="Proteomes" id="UP000887013"/>
    </source>
</evidence>
<name>A0A8X6N8Q4_NEPPI</name>
<accession>A0A8X6N8Q4</accession>
<comment type="caution">
    <text evidence="2">The sequence shown here is derived from an EMBL/GenBank/DDBJ whole genome shotgun (WGS) entry which is preliminary data.</text>
</comment>
<dbReference type="OrthoDB" id="6436252at2759"/>
<dbReference type="EMBL" id="BMAW01101551">
    <property type="protein sequence ID" value="GFS99966.1"/>
    <property type="molecule type" value="Genomic_DNA"/>
</dbReference>
<sequence>MQYPCIFVLSTCVLVHRYGAILLQFNEDLSEIDVVRIPEMYEELVAAYNSIEKKIQLLKDTLSVPLFMMLISGFLNFYASISNYYLPEVTPHFVLEAVCNALTGVVIITSLTLCSSKVPENMLKIKKTFGELIEKYQLMKNSEKEIYFLERLEKRDVIYLTAWDIIYFKKSFLLSAFGSVFTYGLIIVHLR</sequence>
<keyword evidence="1" id="KW-0472">Membrane</keyword>